<accession>A0ABP7HFK1</accession>
<proteinExistence type="predicted"/>
<organism evidence="1 2">
    <name type="scientific">Corallibacter vietnamensis</name>
    <dbReference type="NCBI Taxonomy" id="904130"/>
    <lineage>
        <taxon>Bacteria</taxon>
        <taxon>Pseudomonadati</taxon>
        <taxon>Bacteroidota</taxon>
        <taxon>Flavobacteriia</taxon>
        <taxon>Flavobacteriales</taxon>
        <taxon>Flavobacteriaceae</taxon>
        <taxon>Corallibacter</taxon>
    </lineage>
</organism>
<evidence type="ECO:0000313" key="2">
    <source>
        <dbReference type="Proteomes" id="UP001501456"/>
    </source>
</evidence>
<dbReference type="Proteomes" id="UP001501456">
    <property type="component" value="Unassembled WGS sequence"/>
</dbReference>
<reference evidence="2" key="1">
    <citation type="journal article" date="2019" name="Int. J. Syst. Evol. Microbiol.">
        <title>The Global Catalogue of Microorganisms (GCM) 10K type strain sequencing project: providing services to taxonomists for standard genome sequencing and annotation.</title>
        <authorList>
            <consortium name="The Broad Institute Genomics Platform"/>
            <consortium name="The Broad Institute Genome Sequencing Center for Infectious Disease"/>
            <person name="Wu L."/>
            <person name="Ma J."/>
        </authorList>
    </citation>
    <scope>NUCLEOTIDE SEQUENCE [LARGE SCALE GENOMIC DNA]</scope>
    <source>
        <strain evidence="2">JCM 17525</strain>
    </source>
</reference>
<sequence length="69" mass="7763">MASKAFPPFFKISVPMLEASSLAETIMAFCVTKPRLLLVFEILGLLVSLQEKTKEININRKMSLCIDFV</sequence>
<evidence type="ECO:0000313" key="1">
    <source>
        <dbReference type="EMBL" id="GAA3787830.1"/>
    </source>
</evidence>
<dbReference type="EMBL" id="BAABBI010000002">
    <property type="protein sequence ID" value="GAA3787830.1"/>
    <property type="molecule type" value="Genomic_DNA"/>
</dbReference>
<comment type="caution">
    <text evidence="1">The sequence shown here is derived from an EMBL/GenBank/DDBJ whole genome shotgun (WGS) entry which is preliminary data.</text>
</comment>
<keyword evidence="2" id="KW-1185">Reference proteome</keyword>
<protein>
    <submittedName>
        <fullName evidence="1">Uncharacterized protein</fullName>
    </submittedName>
</protein>
<name>A0ABP7HFK1_9FLAO</name>
<gene>
    <name evidence="1" type="ORF">GCM10022271_20540</name>
</gene>